<name>A0A426YDH9_ENSVE</name>
<organism evidence="1 2">
    <name type="scientific">Ensete ventricosum</name>
    <name type="common">Abyssinian banana</name>
    <name type="synonym">Musa ensete</name>
    <dbReference type="NCBI Taxonomy" id="4639"/>
    <lineage>
        <taxon>Eukaryota</taxon>
        <taxon>Viridiplantae</taxon>
        <taxon>Streptophyta</taxon>
        <taxon>Embryophyta</taxon>
        <taxon>Tracheophyta</taxon>
        <taxon>Spermatophyta</taxon>
        <taxon>Magnoliopsida</taxon>
        <taxon>Liliopsida</taxon>
        <taxon>Zingiberales</taxon>
        <taxon>Musaceae</taxon>
        <taxon>Ensete</taxon>
    </lineage>
</organism>
<dbReference type="Proteomes" id="UP000287651">
    <property type="component" value="Unassembled WGS sequence"/>
</dbReference>
<comment type="caution">
    <text evidence="1">The sequence shown here is derived from an EMBL/GenBank/DDBJ whole genome shotgun (WGS) entry which is preliminary data.</text>
</comment>
<evidence type="ECO:0000313" key="2">
    <source>
        <dbReference type="Proteomes" id="UP000287651"/>
    </source>
</evidence>
<dbReference type="EMBL" id="AMZH03013116">
    <property type="protein sequence ID" value="RRT49795.1"/>
    <property type="molecule type" value="Genomic_DNA"/>
</dbReference>
<dbReference type="AlphaFoldDB" id="A0A426YDH9"/>
<protein>
    <submittedName>
        <fullName evidence="1">Uncharacterized protein</fullName>
    </submittedName>
</protein>
<reference evidence="1 2" key="1">
    <citation type="journal article" date="2014" name="Agronomy (Basel)">
        <title>A Draft Genome Sequence for Ensete ventricosum, the Drought-Tolerant Tree Against Hunger.</title>
        <authorList>
            <person name="Harrison J."/>
            <person name="Moore K.A."/>
            <person name="Paszkiewicz K."/>
            <person name="Jones T."/>
            <person name="Grant M."/>
            <person name="Ambacheew D."/>
            <person name="Muzemil S."/>
            <person name="Studholme D.J."/>
        </authorList>
    </citation>
    <scope>NUCLEOTIDE SEQUENCE [LARGE SCALE GENOMIC DNA]</scope>
</reference>
<sequence>MASEKVRVAIAKYKALLHDDPSVSLPSQYTVSVGCWAPDDNINMLLHGSLGMRGRLLGLLMHRPRYSLRIIPRGFSWGGRFLKAISLDFEEDLCPGHVQRRWEWSQRLLVLLTQAEEGRCRRLRLGTGQEVPDAHPCHEPWTLESDKFLYLILEVMALLRVVAVD</sequence>
<dbReference type="PROSITE" id="PS51257">
    <property type="entry name" value="PROKAR_LIPOPROTEIN"/>
    <property type="match status" value="1"/>
</dbReference>
<accession>A0A426YDH9</accession>
<proteinExistence type="predicted"/>
<gene>
    <name evidence="1" type="ORF">B296_00026596</name>
</gene>
<evidence type="ECO:0000313" key="1">
    <source>
        <dbReference type="EMBL" id="RRT49795.1"/>
    </source>
</evidence>